<comment type="caution">
    <text evidence="4">The sequence shown here is derived from an EMBL/GenBank/DDBJ whole genome shotgun (WGS) entry which is preliminary data.</text>
</comment>
<dbReference type="SUPFAM" id="SSF55729">
    <property type="entry name" value="Acyl-CoA N-acyltransferases (Nat)"/>
    <property type="match status" value="1"/>
</dbReference>
<accession>A0A2U1T1L9</accession>
<dbReference type="CDD" id="cd04301">
    <property type="entry name" value="NAT_SF"/>
    <property type="match status" value="1"/>
</dbReference>
<dbReference type="Gene3D" id="3.40.630.30">
    <property type="match status" value="1"/>
</dbReference>
<evidence type="ECO:0000313" key="5">
    <source>
        <dbReference type="Proteomes" id="UP000244978"/>
    </source>
</evidence>
<feature type="domain" description="N-acetyltransferase" evidence="3">
    <location>
        <begin position="4"/>
        <end position="167"/>
    </location>
</feature>
<dbReference type="InterPro" id="IPR016181">
    <property type="entry name" value="Acyl_CoA_acyltransferase"/>
</dbReference>
<dbReference type="PANTHER" id="PTHR43877">
    <property type="entry name" value="AMINOALKYLPHOSPHONATE N-ACETYLTRANSFERASE-RELATED-RELATED"/>
    <property type="match status" value="1"/>
</dbReference>
<evidence type="ECO:0000313" key="4">
    <source>
        <dbReference type="EMBL" id="PWB97740.1"/>
    </source>
</evidence>
<reference evidence="5" key="1">
    <citation type="submission" date="2018-04" db="EMBL/GenBank/DDBJ databases">
        <authorList>
            <person name="Liu S."/>
            <person name="Wang Z."/>
            <person name="Li J."/>
        </authorList>
    </citation>
    <scope>NUCLEOTIDE SEQUENCE [LARGE SCALE GENOMIC DNA]</scope>
    <source>
        <strain evidence="5">S1194</strain>
    </source>
</reference>
<evidence type="ECO:0000259" key="3">
    <source>
        <dbReference type="PROSITE" id="PS51186"/>
    </source>
</evidence>
<dbReference type="AlphaFoldDB" id="A0A2U1T1L9"/>
<dbReference type="EMBL" id="QEEX01000001">
    <property type="protein sequence ID" value="PWB97740.1"/>
    <property type="molecule type" value="Genomic_DNA"/>
</dbReference>
<dbReference type="InterPro" id="IPR000182">
    <property type="entry name" value="GNAT_dom"/>
</dbReference>
<dbReference type="PANTHER" id="PTHR43877:SF2">
    <property type="entry name" value="AMINOALKYLPHOSPHONATE N-ACETYLTRANSFERASE-RELATED"/>
    <property type="match status" value="1"/>
</dbReference>
<evidence type="ECO:0000256" key="1">
    <source>
        <dbReference type="ARBA" id="ARBA00022679"/>
    </source>
</evidence>
<keyword evidence="2" id="KW-0012">Acyltransferase</keyword>
<dbReference type="Pfam" id="PF00583">
    <property type="entry name" value="Acetyltransf_1"/>
    <property type="match status" value="1"/>
</dbReference>
<dbReference type="GO" id="GO:0016747">
    <property type="term" value="F:acyltransferase activity, transferring groups other than amino-acyl groups"/>
    <property type="evidence" value="ECO:0007669"/>
    <property type="project" value="InterPro"/>
</dbReference>
<keyword evidence="5" id="KW-1185">Reference proteome</keyword>
<keyword evidence="1 4" id="KW-0808">Transferase</keyword>
<protein>
    <submittedName>
        <fullName evidence="4">GNAT family N-acetyltransferase</fullName>
    </submittedName>
</protein>
<sequence length="178" mass="19715">MTDLEFRPAIEADVAAIVELVTSAYRGDESREGWTTEADLIDGQRIDPLVLARDIRRPNSLVLLAHDGGELVGCAHVAKADDATGYFGMFAVRPGGQGVGLGKRILQYAEDLAADAWGITSMELTVIEPRLELIDFYVRRGYARTGEFREFPYGDDRFGVPLRDDLRMVVLRKELAAI</sequence>
<name>A0A2U1T1L9_9MICO</name>
<evidence type="ECO:0000256" key="2">
    <source>
        <dbReference type="ARBA" id="ARBA00023315"/>
    </source>
</evidence>
<dbReference type="RefSeq" id="WP_108997635.1">
    <property type="nucleotide sequence ID" value="NZ_QEEX01000001.1"/>
</dbReference>
<dbReference type="Proteomes" id="UP000244978">
    <property type="component" value="Unassembled WGS sequence"/>
</dbReference>
<proteinExistence type="predicted"/>
<dbReference type="InterPro" id="IPR050832">
    <property type="entry name" value="Bact_Acetyltransf"/>
</dbReference>
<organism evidence="4 5">
    <name type="scientific">Homoserinimonas hongtaonis</name>
    <dbReference type="NCBI Taxonomy" id="2079791"/>
    <lineage>
        <taxon>Bacteria</taxon>
        <taxon>Bacillati</taxon>
        <taxon>Actinomycetota</taxon>
        <taxon>Actinomycetes</taxon>
        <taxon>Micrococcales</taxon>
        <taxon>Microbacteriaceae</taxon>
        <taxon>Homoserinimonas</taxon>
    </lineage>
</organism>
<dbReference type="PROSITE" id="PS51186">
    <property type="entry name" value="GNAT"/>
    <property type="match status" value="1"/>
</dbReference>
<gene>
    <name evidence="4" type="ORF">DF220_07795</name>
</gene>